<gene>
    <name evidence="1" type="ORF">LAUMK4_04987</name>
</gene>
<comment type="caution">
    <text evidence="1">The sequence shown here is derived from an EMBL/GenBank/DDBJ whole genome shotgun (WGS) entry which is preliminary data.</text>
</comment>
<sequence>MSDVPWPFLGSEALATRAIPERTMRLVYESLYPGVYVPSGAELIASQRARAAWLWSRRRGVVAGNSAADLLGAR</sequence>
<proteinExistence type="predicted"/>
<protein>
    <submittedName>
        <fullName evidence="1">Uncharacterized protein</fullName>
    </submittedName>
</protein>
<dbReference type="Proteomes" id="UP000271464">
    <property type="component" value="Unassembled WGS sequence"/>
</dbReference>
<name>A0ABY6RQ41_9MYCO</name>
<keyword evidence="2" id="KW-1185">Reference proteome</keyword>
<organism evidence="1 2">
    <name type="scientific">Mycobacterium persicum</name>
    <dbReference type="NCBI Taxonomy" id="1487726"/>
    <lineage>
        <taxon>Bacteria</taxon>
        <taxon>Bacillati</taxon>
        <taxon>Actinomycetota</taxon>
        <taxon>Actinomycetes</taxon>
        <taxon>Mycobacteriales</taxon>
        <taxon>Mycobacteriaceae</taxon>
        <taxon>Mycobacterium</taxon>
    </lineage>
</organism>
<accession>A0ABY6RQ41</accession>
<reference evidence="1 2" key="1">
    <citation type="submission" date="2018-09" db="EMBL/GenBank/DDBJ databases">
        <authorList>
            <person name="Tagini F."/>
        </authorList>
    </citation>
    <scope>NUCLEOTIDE SEQUENCE [LARGE SCALE GENOMIC DNA]</scope>
    <source>
        <strain evidence="1 2">MK4</strain>
    </source>
</reference>
<evidence type="ECO:0000313" key="2">
    <source>
        <dbReference type="Proteomes" id="UP000271464"/>
    </source>
</evidence>
<evidence type="ECO:0000313" key="1">
    <source>
        <dbReference type="EMBL" id="VBA30165.1"/>
    </source>
</evidence>
<dbReference type="EMBL" id="UPHM01000134">
    <property type="protein sequence ID" value="VBA30165.1"/>
    <property type="molecule type" value="Genomic_DNA"/>
</dbReference>